<name>A0A2G9GJI0_9LAMI</name>
<keyword evidence="12" id="KW-1185">Reference proteome</keyword>
<feature type="binding site" evidence="7">
    <location>
        <position position="84"/>
    </location>
    <ligand>
        <name>oxalate</name>
        <dbReference type="ChEBI" id="CHEBI:30623"/>
    </ligand>
</feature>
<keyword evidence="3 9" id="KW-0052">Apoplast</keyword>
<feature type="binding site" evidence="8">
    <location>
        <position position="135"/>
    </location>
    <ligand>
        <name>Mn(2+)</name>
        <dbReference type="ChEBI" id="CHEBI:29035"/>
    </ligand>
</feature>
<evidence type="ECO:0000256" key="8">
    <source>
        <dbReference type="PIRSR" id="PIRSR601929-2"/>
    </source>
</evidence>
<keyword evidence="4 9" id="KW-0964">Secreted</keyword>
<feature type="binding site" evidence="7">
    <location>
        <position position="79"/>
    </location>
    <ligand>
        <name>oxalate</name>
        <dbReference type="ChEBI" id="CHEBI:30623"/>
    </ligand>
</feature>
<dbReference type="InterPro" id="IPR006045">
    <property type="entry name" value="Cupin_1"/>
</dbReference>
<dbReference type="InterPro" id="IPR001929">
    <property type="entry name" value="Germin"/>
</dbReference>
<dbReference type="PRINTS" id="PR00325">
    <property type="entry name" value="GERMIN"/>
</dbReference>
<dbReference type="FunFam" id="2.60.120.10:FF:000333">
    <property type="entry name" value="Germin-like protein subfamily 3 member 1"/>
    <property type="match status" value="1"/>
</dbReference>
<comment type="subcellular location">
    <subcellularLocation>
        <location evidence="1 9">Secreted</location>
        <location evidence="1 9">Extracellular space</location>
        <location evidence="1 9">Apoplast</location>
    </subcellularLocation>
</comment>
<dbReference type="AlphaFoldDB" id="A0A2G9GJI0"/>
<proteinExistence type="inferred from homology"/>
<dbReference type="InterPro" id="IPR014710">
    <property type="entry name" value="RmlC-like_jellyroll"/>
</dbReference>
<dbReference type="EMBL" id="NKXS01004762">
    <property type="protein sequence ID" value="PIN05449.1"/>
    <property type="molecule type" value="Genomic_DNA"/>
</dbReference>
<evidence type="ECO:0000256" key="7">
    <source>
        <dbReference type="PIRSR" id="PIRSR601929-1"/>
    </source>
</evidence>
<comment type="caution">
    <text evidence="11">The sequence shown here is derived from an EMBL/GenBank/DDBJ whole genome shotgun (WGS) entry which is preliminary data.</text>
</comment>
<dbReference type="SUPFAM" id="SSF51182">
    <property type="entry name" value="RmlC-like cupins"/>
    <property type="match status" value="1"/>
</dbReference>
<feature type="binding site" evidence="7">
    <location>
        <position position="89"/>
    </location>
    <ligand>
        <name>oxalate</name>
        <dbReference type="ChEBI" id="CHEBI:30623"/>
    </ligand>
</feature>
<evidence type="ECO:0000256" key="6">
    <source>
        <dbReference type="ARBA" id="ARBA00023211"/>
    </source>
</evidence>
<feature type="domain" description="Cupin type-1" evidence="10">
    <location>
        <begin position="41"/>
        <end position="189"/>
    </location>
</feature>
<evidence type="ECO:0000313" key="11">
    <source>
        <dbReference type="EMBL" id="PIN05449.1"/>
    </source>
</evidence>
<dbReference type="GO" id="GO:0048046">
    <property type="term" value="C:apoplast"/>
    <property type="evidence" value="ECO:0007669"/>
    <property type="project" value="UniProtKB-SubCell"/>
</dbReference>
<dbReference type="Gene3D" id="2.60.120.10">
    <property type="entry name" value="Jelly Rolls"/>
    <property type="match status" value="1"/>
</dbReference>
<dbReference type="GO" id="GO:0030145">
    <property type="term" value="F:manganese ion binding"/>
    <property type="evidence" value="ECO:0007669"/>
    <property type="project" value="UniProtKB-UniRule"/>
</dbReference>
<dbReference type="InterPro" id="IPR011051">
    <property type="entry name" value="RmlC_Cupin_sf"/>
</dbReference>
<keyword evidence="5 7" id="KW-0479">Metal-binding</keyword>
<sequence length="199" mass="22305">MYFHFIFAGYYFCRHTLVASTVELNIPVYAVFVNGKICKDPKIVTPNDFSVSVFVDQLPGLNTLGISLSRIDYAPYSINPPHVHPRSSEVFVVMEDTLYAGFITSNRQNPNVMYKLFAMILHPGDVYVFPRGLIHFQYNVGKGNAVAFAGFNSQYPGLITLANALFGSEPPLPSDVLAKAFQLDEEVVEYLQSIPWIQN</sequence>
<dbReference type="STRING" id="429701.A0A2G9GJI0"/>
<evidence type="ECO:0000256" key="3">
    <source>
        <dbReference type="ARBA" id="ARBA00022523"/>
    </source>
</evidence>
<comment type="similarity">
    <text evidence="2 9">Belongs to the germin family.</text>
</comment>
<dbReference type="Pfam" id="PF00190">
    <property type="entry name" value="Cupin_1"/>
    <property type="match status" value="1"/>
</dbReference>
<evidence type="ECO:0000256" key="1">
    <source>
        <dbReference type="ARBA" id="ARBA00004271"/>
    </source>
</evidence>
<reference evidence="12" key="1">
    <citation type="journal article" date="2018" name="Gigascience">
        <title>Genome assembly of the Pink Ipe (Handroanthus impetiginosus, Bignoniaceae), a highly valued, ecologically keystone Neotropical timber forest tree.</title>
        <authorList>
            <person name="Silva-Junior O.B."/>
            <person name="Grattapaglia D."/>
            <person name="Novaes E."/>
            <person name="Collevatti R.G."/>
        </authorList>
    </citation>
    <scope>NUCLEOTIDE SEQUENCE [LARGE SCALE GENOMIC DNA]</scope>
    <source>
        <strain evidence="12">cv. UFG-1</strain>
    </source>
</reference>
<feature type="binding site" evidence="8">
    <location>
        <position position="84"/>
    </location>
    <ligand>
        <name>Mn(2+)</name>
        <dbReference type="ChEBI" id="CHEBI:29035"/>
    </ligand>
</feature>
<gene>
    <name evidence="11" type="ORF">CDL12_22014</name>
</gene>
<dbReference type="OrthoDB" id="895041at2759"/>
<dbReference type="Proteomes" id="UP000231279">
    <property type="component" value="Unassembled WGS sequence"/>
</dbReference>
<feature type="binding site" evidence="8">
    <location>
        <position position="82"/>
    </location>
    <ligand>
        <name>Mn(2+)</name>
        <dbReference type="ChEBI" id="CHEBI:29035"/>
    </ligand>
</feature>
<accession>A0A2G9GJI0</accession>
<feature type="binding site" evidence="8">
    <location>
        <position position="89"/>
    </location>
    <ligand>
        <name>Mn(2+)</name>
        <dbReference type="ChEBI" id="CHEBI:29035"/>
    </ligand>
</feature>
<evidence type="ECO:0000256" key="2">
    <source>
        <dbReference type="ARBA" id="ARBA00007456"/>
    </source>
</evidence>
<dbReference type="PANTHER" id="PTHR31238">
    <property type="entry name" value="GERMIN-LIKE PROTEIN SUBFAMILY 3 MEMBER 3"/>
    <property type="match status" value="1"/>
</dbReference>
<evidence type="ECO:0000256" key="9">
    <source>
        <dbReference type="RuleBase" id="RU366015"/>
    </source>
</evidence>
<keyword evidence="6 7" id="KW-0464">Manganese</keyword>
<evidence type="ECO:0000259" key="10">
    <source>
        <dbReference type="SMART" id="SM00835"/>
    </source>
</evidence>
<evidence type="ECO:0000313" key="12">
    <source>
        <dbReference type="Proteomes" id="UP000231279"/>
    </source>
</evidence>
<evidence type="ECO:0000256" key="5">
    <source>
        <dbReference type="ARBA" id="ARBA00022723"/>
    </source>
</evidence>
<organism evidence="11 12">
    <name type="scientific">Handroanthus impetiginosus</name>
    <dbReference type="NCBI Taxonomy" id="429701"/>
    <lineage>
        <taxon>Eukaryota</taxon>
        <taxon>Viridiplantae</taxon>
        <taxon>Streptophyta</taxon>
        <taxon>Embryophyta</taxon>
        <taxon>Tracheophyta</taxon>
        <taxon>Spermatophyta</taxon>
        <taxon>Magnoliopsida</taxon>
        <taxon>eudicotyledons</taxon>
        <taxon>Gunneridae</taxon>
        <taxon>Pentapetalae</taxon>
        <taxon>asterids</taxon>
        <taxon>lamiids</taxon>
        <taxon>Lamiales</taxon>
        <taxon>Bignoniaceae</taxon>
        <taxon>Crescentiina</taxon>
        <taxon>Tabebuia alliance</taxon>
        <taxon>Handroanthus</taxon>
    </lineage>
</organism>
<dbReference type="SMART" id="SM00835">
    <property type="entry name" value="Cupin_1"/>
    <property type="match status" value="1"/>
</dbReference>
<dbReference type="CDD" id="cd02241">
    <property type="entry name" value="cupin_OxOx"/>
    <property type="match status" value="1"/>
</dbReference>
<evidence type="ECO:0000256" key="4">
    <source>
        <dbReference type="ARBA" id="ARBA00022525"/>
    </source>
</evidence>
<protein>
    <recommendedName>
        <fullName evidence="9">Germin-like protein</fullName>
    </recommendedName>
</protein>